<proteinExistence type="predicted"/>
<dbReference type="RefSeq" id="WP_315977068.1">
    <property type="nucleotide sequence ID" value="NZ_JAWDET010000006.1"/>
</dbReference>
<protein>
    <submittedName>
        <fullName evidence="1">Uncharacterized protein</fullName>
    </submittedName>
</protein>
<dbReference type="EMBL" id="JAWDET010000006">
    <property type="protein sequence ID" value="MDU0241780.1"/>
    <property type="molecule type" value="Genomic_DNA"/>
</dbReference>
<evidence type="ECO:0000313" key="2">
    <source>
        <dbReference type="Proteomes" id="UP001181239"/>
    </source>
</evidence>
<evidence type="ECO:0000313" key="1">
    <source>
        <dbReference type="EMBL" id="MDU0241780.1"/>
    </source>
</evidence>
<gene>
    <name evidence="1" type="ORF">RVH43_14370</name>
</gene>
<dbReference type="Proteomes" id="UP001181239">
    <property type="component" value="Unassembled WGS sequence"/>
</dbReference>
<dbReference type="AlphaFoldDB" id="A0AAE4I7W7"/>
<reference evidence="1" key="1">
    <citation type="submission" date="2023-10" db="EMBL/GenBank/DDBJ databases">
        <title>Genome of Potential pathogenic bacteria in Crohn's disease.</title>
        <authorList>
            <person name="Rodriguez-Palacios A."/>
        </authorList>
    </citation>
    <scope>NUCLEOTIDE SEQUENCE</scope>
    <source>
        <strain evidence="1">CavFT-hAR11</strain>
    </source>
</reference>
<sequence length="105" mass="12724">MNSFRSLMAETGYELKTTFWEDFSIADIWGLSAVQDTFNRAFEEWKHNYVFLTEMVLVLNHKIWQHYKSKPALAKLYDTLWREADQYAMDNLSENEMQYYFRVTD</sequence>
<accession>A0AAE4I7W7</accession>
<organism evidence="1 2">
    <name type="scientific">Phocaeicola vulgatus</name>
    <name type="common">Bacteroides vulgatus</name>
    <dbReference type="NCBI Taxonomy" id="821"/>
    <lineage>
        <taxon>Bacteria</taxon>
        <taxon>Pseudomonadati</taxon>
        <taxon>Bacteroidota</taxon>
        <taxon>Bacteroidia</taxon>
        <taxon>Bacteroidales</taxon>
        <taxon>Bacteroidaceae</taxon>
        <taxon>Phocaeicola</taxon>
    </lineage>
</organism>
<comment type="caution">
    <text evidence="1">The sequence shown here is derived from an EMBL/GenBank/DDBJ whole genome shotgun (WGS) entry which is preliminary data.</text>
</comment>
<name>A0AAE4I7W7_PHOVU</name>